<gene>
    <name evidence="3" type="ORF">NITUZ_140175</name>
</gene>
<dbReference type="PANTHER" id="PTHR11934">
    <property type="entry name" value="RIBOSE-5-PHOSPHATE ISOMERASE"/>
    <property type="match status" value="1"/>
</dbReference>
<name>V6ARC8_9ARCH</name>
<reference evidence="3 4" key="1">
    <citation type="journal article" date="2013" name="PLoS ONE">
        <title>Enrichment and Genome Sequence of the Group I.1a Ammonia-Oxidizing Archaeon ?Ca. Nitrosotenuis uzonensis? Representing a Clade Globally.</title>
        <authorList>
            <person name="Lebedeva E.V."/>
            <person name="Hatzenpichler R."/>
            <person name="Pelletier E."/>
            <person name="Schuster N."/>
            <person name="Hauzmayer S."/>
            <person name="Bulaev A."/>
            <person name="Grigor'eva N.V."/>
            <person name="Galushko A."/>
            <person name="Schmid M."/>
            <person name="Palatinszky M."/>
            <person name="Le Paslier D."/>
            <person name="Daims H."/>
            <person name="Wagner M."/>
        </authorList>
    </citation>
    <scope>NUCLEOTIDE SEQUENCE [LARGE SCALE GENOMIC DNA]</scope>
    <source>
        <strain evidence="3 4">N4</strain>
    </source>
</reference>
<dbReference type="GO" id="GO:0009052">
    <property type="term" value="P:pentose-phosphate shunt, non-oxidative branch"/>
    <property type="evidence" value="ECO:0007669"/>
    <property type="project" value="InterPro"/>
</dbReference>
<dbReference type="Proteomes" id="UP000018159">
    <property type="component" value="Unassembled WGS sequence"/>
</dbReference>
<dbReference type="InterPro" id="IPR037171">
    <property type="entry name" value="NagB/RpiA_transferase-like"/>
</dbReference>
<evidence type="ECO:0000256" key="2">
    <source>
        <dbReference type="NCBIfam" id="TIGR00021"/>
    </source>
</evidence>
<organism evidence="3 4">
    <name type="scientific">Candidatus Nitrosotenuis uzonensis</name>
    <dbReference type="NCBI Taxonomy" id="1407055"/>
    <lineage>
        <taxon>Archaea</taxon>
        <taxon>Nitrososphaerota</taxon>
        <taxon>Candidatus Nitrosotenuis</taxon>
    </lineage>
</organism>
<evidence type="ECO:0000313" key="3">
    <source>
        <dbReference type="EMBL" id="CDI05100.1"/>
    </source>
</evidence>
<dbReference type="STRING" id="1407055.NITUZ_140175"/>
<dbReference type="EMBL" id="CBTY010000006">
    <property type="protein sequence ID" value="CDI05100.1"/>
    <property type="molecule type" value="Genomic_DNA"/>
</dbReference>
<evidence type="ECO:0000313" key="4">
    <source>
        <dbReference type="Proteomes" id="UP000018159"/>
    </source>
</evidence>
<keyword evidence="1 3" id="KW-0413">Isomerase</keyword>
<dbReference type="InterPro" id="IPR004788">
    <property type="entry name" value="Ribose5P_isomerase_type_A"/>
</dbReference>
<dbReference type="Gene3D" id="3.40.50.1360">
    <property type="match status" value="1"/>
</dbReference>
<dbReference type="SUPFAM" id="SSF100950">
    <property type="entry name" value="NagB/RpiA/CoA transferase-like"/>
    <property type="match status" value="1"/>
</dbReference>
<protein>
    <recommendedName>
        <fullName evidence="2">Ribose 5-phosphate isomerase A</fullName>
        <ecNumber evidence="2">5.3.1.6</ecNumber>
    </recommendedName>
</protein>
<dbReference type="GO" id="GO:0006014">
    <property type="term" value="P:D-ribose metabolic process"/>
    <property type="evidence" value="ECO:0007669"/>
    <property type="project" value="TreeGrafter"/>
</dbReference>
<comment type="caution">
    <text evidence="3">The sequence shown here is derived from an EMBL/GenBank/DDBJ whole genome shotgun (WGS) entry which is preliminary data.</text>
</comment>
<proteinExistence type="predicted"/>
<dbReference type="CDD" id="cd01398">
    <property type="entry name" value="RPI_A"/>
    <property type="match status" value="1"/>
</dbReference>
<dbReference type="Gene3D" id="3.30.70.260">
    <property type="match status" value="1"/>
</dbReference>
<sequence>MSYDDAIAALSKDALRFVKNNTVLGLGSGRAATAFVKELGVHIKKKKMSVRAVPTSLQIKMVAERAGIHLISSDQIEKIDTVFDGADQIDGQRNLIKGGGGALLRENILISCANQVIIMADATKFVRHFNKTVPVEIHPFARNTAKKLIEGIGGKPEIRTIERGYPFITENGNIIYDCDFGTIKAPAQLASKIKLVAGVVEVGIFTRKPDIIYKANENGKFEILR</sequence>
<dbReference type="SUPFAM" id="SSF75445">
    <property type="entry name" value="D-ribose-5-phosphate isomerase (RpiA), lid domain"/>
    <property type="match status" value="1"/>
</dbReference>
<dbReference type="NCBIfam" id="TIGR00021">
    <property type="entry name" value="rpiA"/>
    <property type="match status" value="1"/>
</dbReference>
<dbReference type="EC" id="5.3.1.6" evidence="2"/>
<dbReference type="PANTHER" id="PTHR11934:SF0">
    <property type="entry name" value="RIBOSE-5-PHOSPHATE ISOMERASE"/>
    <property type="match status" value="1"/>
</dbReference>
<dbReference type="OrthoDB" id="19013at2157"/>
<dbReference type="RefSeq" id="WP_048194491.1">
    <property type="nucleotide sequence ID" value="NZ_CBTY010000006.1"/>
</dbReference>
<evidence type="ECO:0000256" key="1">
    <source>
        <dbReference type="ARBA" id="ARBA00023235"/>
    </source>
</evidence>
<dbReference type="GO" id="GO:0005829">
    <property type="term" value="C:cytosol"/>
    <property type="evidence" value="ECO:0007669"/>
    <property type="project" value="TreeGrafter"/>
</dbReference>
<dbReference type="NCBIfam" id="NF001924">
    <property type="entry name" value="PRK00702.1"/>
    <property type="match status" value="1"/>
</dbReference>
<accession>V6ARC8</accession>
<dbReference type="Pfam" id="PF06026">
    <property type="entry name" value="Rib_5-P_isom_A"/>
    <property type="match status" value="1"/>
</dbReference>
<dbReference type="GO" id="GO:0004751">
    <property type="term" value="F:ribose-5-phosphate isomerase activity"/>
    <property type="evidence" value="ECO:0007669"/>
    <property type="project" value="UniProtKB-UniRule"/>
</dbReference>
<dbReference type="AlphaFoldDB" id="V6ARC8"/>
<keyword evidence="4" id="KW-1185">Reference proteome</keyword>